<comment type="pathway">
    <text evidence="1">Phospholipid metabolism; phosphatidylcholine biosynthesis.</text>
</comment>
<dbReference type="SUPFAM" id="SSF53335">
    <property type="entry name" value="S-adenosyl-L-methionine-dependent methyltransferases"/>
    <property type="match status" value="1"/>
</dbReference>
<comment type="pathway">
    <text evidence="2">Lipid metabolism.</text>
</comment>
<evidence type="ECO:0000313" key="11">
    <source>
        <dbReference type="Proteomes" id="UP000078546"/>
    </source>
</evidence>
<evidence type="ECO:0000313" key="10">
    <source>
        <dbReference type="EMBL" id="SBS96182.1"/>
    </source>
</evidence>
<name>A0A1A8WWC5_PLAOA</name>
<dbReference type="GO" id="GO:0000234">
    <property type="term" value="F:phosphoethanolamine N-methyltransferase activity"/>
    <property type="evidence" value="ECO:0007669"/>
    <property type="project" value="UniProtKB-EC"/>
</dbReference>
<evidence type="ECO:0000313" key="9">
    <source>
        <dbReference type="EMBL" id="SBS85886.1"/>
    </source>
</evidence>
<dbReference type="EMBL" id="FLQU01000457">
    <property type="protein sequence ID" value="SBS85886.1"/>
    <property type="molecule type" value="Genomic_DNA"/>
</dbReference>
<accession>A0A1A8WWC5</accession>
<evidence type="ECO:0000256" key="6">
    <source>
        <dbReference type="ARBA" id="ARBA00047619"/>
    </source>
</evidence>
<evidence type="ECO:0000256" key="5">
    <source>
        <dbReference type="ARBA" id="ARBA00035674"/>
    </source>
</evidence>
<evidence type="ECO:0000256" key="1">
    <source>
        <dbReference type="ARBA" id="ARBA00004969"/>
    </source>
</evidence>
<dbReference type="Gene3D" id="3.40.50.150">
    <property type="entry name" value="Vaccinia Virus protein VP39"/>
    <property type="match status" value="1"/>
</dbReference>
<dbReference type="CDD" id="cd02440">
    <property type="entry name" value="AdoMet_MTases"/>
    <property type="match status" value="1"/>
</dbReference>
<feature type="domain" description="Methyltransferase type 11" evidence="8">
    <location>
        <begin position="57"/>
        <end position="154"/>
    </location>
</feature>
<organism evidence="10 11">
    <name type="scientific">Plasmodium ovale curtisi</name>
    <dbReference type="NCBI Taxonomy" id="864141"/>
    <lineage>
        <taxon>Eukaryota</taxon>
        <taxon>Sar</taxon>
        <taxon>Alveolata</taxon>
        <taxon>Apicomplexa</taxon>
        <taxon>Aconoidasida</taxon>
        <taxon>Haemosporida</taxon>
        <taxon>Plasmodiidae</taxon>
        <taxon>Plasmodium</taxon>
        <taxon>Plasmodium (Plasmodium)</taxon>
    </lineage>
</organism>
<dbReference type="InterPro" id="IPR013216">
    <property type="entry name" value="Methyltransf_11"/>
</dbReference>
<dbReference type="Proteomes" id="UP000078560">
    <property type="component" value="Unassembled WGS sequence"/>
</dbReference>
<comment type="catalytic activity">
    <reaction evidence="6">
        <text>N,N-dimethylethanolamine phosphate + S-adenosyl-L-methionine = phosphocholine + S-adenosyl-L-homocysteine + H(+)</text>
        <dbReference type="Rhea" id="RHEA:25325"/>
        <dbReference type="ChEBI" id="CHEBI:15378"/>
        <dbReference type="ChEBI" id="CHEBI:57856"/>
        <dbReference type="ChEBI" id="CHEBI:58641"/>
        <dbReference type="ChEBI" id="CHEBI:59789"/>
        <dbReference type="ChEBI" id="CHEBI:295975"/>
        <dbReference type="EC" id="2.1.1.103"/>
    </reaction>
    <physiologicalReaction direction="left-to-right" evidence="6">
        <dbReference type="Rhea" id="RHEA:25326"/>
    </physiologicalReaction>
</comment>
<proteinExistence type="predicted"/>
<dbReference type="VEuPathDB" id="PlasmoDB:PocGH01_12020100"/>
<evidence type="ECO:0000256" key="4">
    <source>
        <dbReference type="ARBA" id="ARBA00022679"/>
    </source>
</evidence>
<dbReference type="PANTHER" id="PTHR44307">
    <property type="entry name" value="PHOSPHOETHANOLAMINE METHYLTRANSFERASE"/>
    <property type="match status" value="1"/>
</dbReference>
<evidence type="ECO:0000256" key="7">
    <source>
        <dbReference type="ARBA" id="ARBA00047841"/>
    </source>
</evidence>
<dbReference type="GO" id="GO:0032259">
    <property type="term" value="P:methylation"/>
    <property type="evidence" value="ECO:0007669"/>
    <property type="project" value="UniProtKB-KW"/>
</dbReference>
<evidence type="ECO:0000259" key="8">
    <source>
        <dbReference type="Pfam" id="PF08241"/>
    </source>
</evidence>
<evidence type="ECO:0000256" key="2">
    <source>
        <dbReference type="ARBA" id="ARBA00005189"/>
    </source>
</evidence>
<dbReference type="InterPro" id="IPR029063">
    <property type="entry name" value="SAM-dependent_MTases_sf"/>
</dbReference>
<evidence type="ECO:0000313" key="12">
    <source>
        <dbReference type="Proteomes" id="UP000078560"/>
    </source>
</evidence>
<dbReference type="EC" id="2.1.1.103" evidence="5"/>
<comment type="catalytic activity">
    <reaction evidence="7">
        <text>N-methylethanolamine phosphate + S-adenosyl-L-methionine = N,N-dimethylethanolamine phosphate + S-adenosyl-L-homocysteine + H(+)</text>
        <dbReference type="Rhea" id="RHEA:25321"/>
        <dbReference type="ChEBI" id="CHEBI:15378"/>
        <dbReference type="ChEBI" id="CHEBI:57781"/>
        <dbReference type="ChEBI" id="CHEBI:57856"/>
        <dbReference type="ChEBI" id="CHEBI:58641"/>
        <dbReference type="ChEBI" id="CHEBI:59789"/>
        <dbReference type="EC" id="2.1.1.103"/>
    </reaction>
    <physiologicalReaction direction="left-to-right" evidence="7">
        <dbReference type="Rhea" id="RHEA:25322"/>
    </physiologicalReaction>
</comment>
<dbReference type="PANTHER" id="PTHR44307:SF2">
    <property type="entry name" value="PHOSPHOETHANOLAMINE METHYLTRANSFERASE ISOFORM X1"/>
    <property type="match status" value="1"/>
</dbReference>
<sequence length="263" mass="30939">MSNESVDKKYLESYQYSDESIKFYEFIFGEDYISSGGLTATIKILSDIQLDENSRVLDIGSGLGGGCKYINEKYGSYVYGVDICEKTVSIAKMRNKGKTKIEFDSCDILKKEFKENSFDMIYSRDSILHLTVPDKKRLFEKCYVWLKPNGILLITDYCADKKDNWDTEFKEYITLRKYDLTTIDEYGNLISSCNFKDVQATDISDYWLELLEMELHRLNEKKEEFLSEYSLKDYNTLKDGWVRKIRDTKRNLQKWGLFKAHKK</sequence>
<dbReference type="EMBL" id="FLQV01000573">
    <property type="protein sequence ID" value="SBS96182.1"/>
    <property type="molecule type" value="Genomic_DNA"/>
</dbReference>
<keyword evidence="4 10" id="KW-0808">Transferase</keyword>
<dbReference type="AlphaFoldDB" id="A0A1A8WWC5"/>
<gene>
    <name evidence="10" type="ORF">POVCU1_031170</name>
    <name evidence="9" type="ORF">POVCU2_0033980</name>
</gene>
<protein>
    <recommendedName>
        <fullName evidence="5">phosphoethanolamine N-methyltransferase</fullName>
        <ecNumber evidence="5">2.1.1.103</ecNumber>
    </recommendedName>
</protein>
<evidence type="ECO:0000256" key="3">
    <source>
        <dbReference type="ARBA" id="ARBA00022603"/>
    </source>
</evidence>
<keyword evidence="3 10" id="KW-0489">Methyltransferase</keyword>
<reference evidence="11 12" key="2">
    <citation type="submission" date="2016-05" db="EMBL/GenBank/DDBJ databases">
        <authorList>
            <person name="Naeem Raeece"/>
        </authorList>
    </citation>
    <scope>NUCLEOTIDE SEQUENCE [LARGE SCALE GENOMIC DNA]</scope>
</reference>
<dbReference type="Pfam" id="PF08241">
    <property type="entry name" value="Methyltransf_11"/>
    <property type="match status" value="1"/>
</dbReference>
<dbReference type="Proteomes" id="UP000078546">
    <property type="component" value="Unassembled WGS sequence"/>
</dbReference>
<reference evidence="10" key="1">
    <citation type="submission" date="2016-05" db="EMBL/GenBank/DDBJ databases">
        <authorList>
            <person name="Lavstsen T."/>
            <person name="Jespersen J.S."/>
        </authorList>
    </citation>
    <scope>NUCLEOTIDE SEQUENCE [LARGE SCALE GENOMIC DNA]</scope>
</reference>